<evidence type="ECO:0008006" key="4">
    <source>
        <dbReference type="Google" id="ProtNLM"/>
    </source>
</evidence>
<dbReference type="PANTHER" id="PTHR13265">
    <property type="entry name" value="THO COMPLEX SUBUNIT 1"/>
    <property type="match status" value="1"/>
</dbReference>
<feature type="compositionally biased region" description="Basic and acidic residues" evidence="1">
    <location>
        <begin position="245"/>
        <end position="256"/>
    </location>
</feature>
<feature type="region of interest" description="Disordered" evidence="1">
    <location>
        <begin position="308"/>
        <end position="361"/>
    </location>
</feature>
<keyword evidence="3" id="KW-1185">Reference proteome</keyword>
<evidence type="ECO:0000256" key="1">
    <source>
        <dbReference type="SAM" id="MobiDB-lite"/>
    </source>
</evidence>
<gene>
    <name evidence="2" type="ORF">SLS56_003348</name>
</gene>
<organism evidence="2 3">
    <name type="scientific">Neofusicoccum ribis</name>
    <dbReference type="NCBI Taxonomy" id="45134"/>
    <lineage>
        <taxon>Eukaryota</taxon>
        <taxon>Fungi</taxon>
        <taxon>Dikarya</taxon>
        <taxon>Ascomycota</taxon>
        <taxon>Pezizomycotina</taxon>
        <taxon>Dothideomycetes</taxon>
        <taxon>Dothideomycetes incertae sedis</taxon>
        <taxon>Botryosphaeriales</taxon>
        <taxon>Botryosphaeriaceae</taxon>
        <taxon>Neofusicoccum</taxon>
    </lineage>
</organism>
<reference evidence="2 3" key="1">
    <citation type="submission" date="2024-02" db="EMBL/GenBank/DDBJ databases">
        <title>De novo assembly and annotation of 12 fungi associated with fruit tree decline syndrome in Ontario, Canada.</title>
        <authorList>
            <person name="Sulman M."/>
            <person name="Ellouze W."/>
            <person name="Ilyukhin E."/>
        </authorList>
    </citation>
    <scope>NUCLEOTIDE SEQUENCE [LARGE SCALE GENOMIC DNA]</scope>
    <source>
        <strain evidence="2 3">M1-105</strain>
    </source>
</reference>
<dbReference type="PANTHER" id="PTHR13265:SF0">
    <property type="entry name" value="HPR1"/>
    <property type="match status" value="1"/>
</dbReference>
<feature type="compositionally biased region" description="Basic and acidic residues" evidence="1">
    <location>
        <begin position="213"/>
        <end position="231"/>
    </location>
</feature>
<protein>
    <recommendedName>
        <fullName evidence="4">Nuclear matrix protein</fullName>
    </recommendedName>
</protein>
<dbReference type="EMBL" id="JAJVDC020000026">
    <property type="protein sequence ID" value="KAL1632858.1"/>
    <property type="molecule type" value="Genomic_DNA"/>
</dbReference>
<feature type="region of interest" description="Disordered" evidence="1">
    <location>
        <begin position="212"/>
        <end position="256"/>
    </location>
</feature>
<dbReference type="InterPro" id="IPR021861">
    <property type="entry name" value="THO_THOC1"/>
</dbReference>
<proteinExistence type="predicted"/>
<feature type="compositionally biased region" description="Polar residues" evidence="1">
    <location>
        <begin position="664"/>
        <end position="673"/>
    </location>
</feature>
<dbReference type="Pfam" id="PF11957">
    <property type="entry name" value="efThoc1"/>
    <property type="match status" value="1"/>
</dbReference>
<evidence type="ECO:0000313" key="2">
    <source>
        <dbReference type="EMBL" id="KAL1632858.1"/>
    </source>
</evidence>
<dbReference type="Proteomes" id="UP001521116">
    <property type="component" value="Unassembled WGS sequence"/>
</dbReference>
<comment type="caution">
    <text evidence="2">The sequence shown here is derived from an EMBL/GenBank/DDBJ whole genome shotgun (WGS) entry which is preliminary data.</text>
</comment>
<feature type="compositionally biased region" description="Basic and acidic residues" evidence="1">
    <location>
        <begin position="628"/>
        <end position="644"/>
    </location>
</feature>
<feature type="compositionally biased region" description="Basic and acidic residues" evidence="1">
    <location>
        <begin position="308"/>
        <end position="352"/>
    </location>
</feature>
<sequence length="673" mass="75222">MAFLPVDFVEAVARRFRELLEKARKVKSSDSIEPQISATDLLDGESLLLSDSIQNQVSHNTVAEIAAKTLLHHLVATTTIDDPSFVQVWNLLDIVLTCSERGQCDGLLIFYLAEELLDSQSIDGCRRVFDYLESRRERLVAGDFLQNSGASKRIVVLRFCNELLRRLSRAEDAVFCGRVFIFLFQTFPLGDKSSVNSRGEFHVENATVFEEPASTKEGKSDGMEVDVDPKPEVPSITTEGAAVDEETKPEQKKDSKVLDTDALYPVFWTLQQAFSNPPKLFTGEYLSEFKTGIEHTIAKFKDVPKVIPAKKQDKTDDKDGPKNEGRPEDKPEGKHGNADAEDVHGVKRKHDDGEEEFASPYNPKYLTSRDLFELEVRFVPSYDLTKLLTNVQLSDLAFQRHILVQALVLLDFLLSLTERSKEKTQKWLSTVGNPNRAVQYGYTLSAADADWASKTRTAITAYLQLLPDGKFYYRMVDTVLSRDKNWVRWKMESCPPIAQPPVSPAEFQEAKSGAQRACTNKRLKSAPLGSLNLSFLSDAAMSNGLQGLKDSERYTIPTAESLHRGIQGDELDLEMAMTDEDKHNLQEAKASKTWRALRIASKDRLSLFDKIDDGKQLEALFEPEGGDDAGKDERATTEAAESRVDGSVAEAASQAHVQEEQRAEQQGSQVTAR</sequence>
<accession>A0ABR3SZV5</accession>
<evidence type="ECO:0000313" key="3">
    <source>
        <dbReference type="Proteomes" id="UP001521116"/>
    </source>
</evidence>
<feature type="region of interest" description="Disordered" evidence="1">
    <location>
        <begin position="620"/>
        <end position="673"/>
    </location>
</feature>
<name>A0ABR3SZV5_9PEZI</name>